<feature type="region of interest" description="Disordered" evidence="1">
    <location>
        <begin position="111"/>
        <end position="132"/>
    </location>
</feature>
<evidence type="ECO:0000313" key="5">
    <source>
        <dbReference type="EMBL" id="OVE46959.1"/>
    </source>
</evidence>
<dbReference type="Pfam" id="PF16539">
    <property type="entry name" value="FlgT_M"/>
    <property type="match status" value="1"/>
</dbReference>
<evidence type="ECO:0000259" key="3">
    <source>
        <dbReference type="Pfam" id="PF16539"/>
    </source>
</evidence>
<dbReference type="RefSeq" id="WP_087698356.1">
    <property type="nucleotide sequence ID" value="NZ_JABXOB010000004.1"/>
</dbReference>
<feature type="domain" description="Flagellar assembly protein T N-terminal" evidence="4">
    <location>
        <begin position="27"/>
        <end position="107"/>
    </location>
</feature>
<reference evidence="5 6" key="1">
    <citation type="submission" date="2017-05" db="EMBL/GenBank/DDBJ databases">
        <title>Chromobacterium violaceum GHPS1 isolated from Hydrocarbon polluted soil in French Guiana display an awesome secondary metabolite arsenal and a battery of drug and heavy-metal-resistance and detoxification of xenobiotics proteins.</title>
        <authorList>
            <person name="Belbahri L."/>
        </authorList>
    </citation>
    <scope>NUCLEOTIDE SEQUENCE [LARGE SCALE GENOMIC DNA]</scope>
    <source>
        <strain evidence="5 6">GHPS1</strain>
    </source>
</reference>
<dbReference type="Gene3D" id="3.30.1660.40">
    <property type="entry name" value="FlgT, N-terminal domain"/>
    <property type="match status" value="1"/>
</dbReference>
<gene>
    <name evidence="5" type="ORF">CBW21_16260</name>
</gene>
<dbReference type="EMBL" id="NHOO01000014">
    <property type="protein sequence ID" value="OVE46959.1"/>
    <property type="molecule type" value="Genomic_DNA"/>
</dbReference>
<evidence type="ECO:0008006" key="7">
    <source>
        <dbReference type="Google" id="ProtNLM"/>
    </source>
</evidence>
<keyword evidence="6" id="KW-1185">Reference proteome</keyword>
<sequence length="430" mass="46158">MKRTAIRAAALAAAFVLSAAARAERLSAEGVAPLDNGPVAARQMAIQDALKLISIRQGARIESTQVMEMGRQGESGTLTAAAPVQGSVRVVSEYAEGKLYHVKVEVDTAKAASVSNSASERRSDPSCPMPVGRSMKRKLVTTYFDVARPAEASDMPDLATALPTELARRLSRNAMLMVRDANTVSVLADSRIAEPDAGWQTASQLGQRENVQFVVAGRVLSTSVTDKGVRLSLFESNNTSQQGAFYNGPFAGMFGNGVKYVPTQRQFDLEFWIYDGLTGSLLARERVNGMASSKGPIIPPQPQPFASGAFWQGDYGKLVSQLLDRASDRIDNIISCIPFAARVVRLEGKRVYINAGLLDGMAVGDKLLLYKRASGQPLRDLISGRELGMPESLNGDVSLIQVQPNFSIGLVQGSGRAPSEGDYVRFGTAR</sequence>
<evidence type="ECO:0000256" key="1">
    <source>
        <dbReference type="SAM" id="MobiDB-lite"/>
    </source>
</evidence>
<dbReference type="Proteomes" id="UP000196342">
    <property type="component" value="Unassembled WGS sequence"/>
</dbReference>
<organism evidence="5 6">
    <name type="scientific">Chromobacterium violaceum</name>
    <dbReference type="NCBI Taxonomy" id="536"/>
    <lineage>
        <taxon>Bacteria</taxon>
        <taxon>Pseudomonadati</taxon>
        <taxon>Pseudomonadota</taxon>
        <taxon>Betaproteobacteria</taxon>
        <taxon>Neisseriales</taxon>
        <taxon>Chromobacteriaceae</taxon>
        <taxon>Chromobacterium</taxon>
    </lineage>
</organism>
<feature type="domain" description="Flagellar assembly protein T middle" evidence="3">
    <location>
        <begin position="134"/>
        <end position="289"/>
    </location>
</feature>
<feature type="chain" id="PRO_5012374373" description="Flagellar assembly protein T N-terminal domain-containing protein" evidence="2">
    <location>
        <begin position="24"/>
        <end position="430"/>
    </location>
</feature>
<evidence type="ECO:0000259" key="4">
    <source>
        <dbReference type="Pfam" id="PF16548"/>
    </source>
</evidence>
<dbReference type="InterPro" id="IPR032386">
    <property type="entry name" value="FlgT_M"/>
</dbReference>
<dbReference type="Pfam" id="PF16548">
    <property type="entry name" value="FlgT_N"/>
    <property type="match status" value="1"/>
</dbReference>
<keyword evidence="2" id="KW-0732">Signal</keyword>
<protein>
    <recommendedName>
        <fullName evidence="7">Flagellar assembly protein T N-terminal domain-containing protein</fullName>
    </recommendedName>
</protein>
<dbReference type="InterPro" id="IPR032370">
    <property type="entry name" value="FlgT_N"/>
</dbReference>
<dbReference type="AlphaFoldDB" id="A0A202B6C6"/>
<dbReference type="InterPro" id="IPR038180">
    <property type="entry name" value="FlgT_N_sf"/>
</dbReference>
<accession>A0A202B6C6</accession>
<proteinExistence type="predicted"/>
<name>A0A202B6C6_CHRVL</name>
<comment type="caution">
    <text evidence="5">The sequence shown here is derived from an EMBL/GenBank/DDBJ whole genome shotgun (WGS) entry which is preliminary data.</text>
</comment>
<evidence type="ECO:0000256" key="2">
    <source>
        <dbReference type="SAM" id="SignalP"/>
    </source>
</evidence>
<feature type="signal peptide" evidence="2">
    <location>
        <begin position="1"/>
        <end position="23"/>
    </location>
</feature>
<dbReference type="Gene3D" id="3.40.50.10610">
    <property type="entry name" value="ABC-type transport auxiliary lipoprotein component"/>
    <property type="match status" value="1"/>
</dbReference>
<evidence type="ECO:0000313" key="6">
    <source>
        <dbReference type="Proteomes" id="UP000196342"/>
    </source>
</evidence>